<gene>
    <name evidence="7" type="ORF">GB864_15240</name>
</gene>
<comment type="caution">
    <text evidence="7">The sequence shown here is derived from an EMBL/GenBank/DDBJ whole genome shotgun (WGS) entry which is preliminary data.</text>
</comment>
<evidence type="ECO:0000313" key="7">
    <source>
        <dbReference type="EMBL" id="MWB99900.1"/>
    </source>
</evidence>
<organism evidence="7 8">
    <name type="scientific">Agromyces seonyuensis</name>
    <dbReference type="NCBI Taxonomy" id="2662446"/>
    <lineage>
        <taxon>Bacteria</taxon>
        <taxon>Bacillati</taxon>
        <taxon>Actinomycetota</taxon>
        <taxon>Actinomycetes</taxon>
        <taxon>Micrococcales</taxon>
        <taxon>Microbacteriaceae</taxon>
        <taxon>Agromyces</taxon>
    </lineage>
</organism>
<feature type="transmembrane region" description="Helical" evidence="5">
    <location>
        <begin position="26"/>
        <end position="43"/>
    </location>
</feature>
<dbReference type="GO" id="GO:0005886">
    <property type="term" value="C:plasma membrane"/>
    <property type="evidence" value="ECO:0007669"/>
    <property type="project" value="UniProtKB-SubCell"/>
</dbReference>
<keyword evidence="8" id="KW-1185">Reference proteome</keyword>
<feature type="transmembrane region" description="Helical" evidence="5">
    <location>
        <begin position="140"/>
        <end position="164"/>
    </location>
</feature>
<keyword evidence="4 5" id="KW-0472">Membrane</keyword>
<feature type="transmembrane region" description="Helical" evidence="5">
    <location>
        <begin position="55"/>
        <end position="80"/>
    </location>
</feature>
<feature type="transmembrane region" description="Helical" evidence="5">
    <location>
        <begin position="100"/>
        <end position="128"/>
    </location>
</feature>
<reference evidence="7 8" key="1">
    <citation type="submission" date="2019-12" db="EMBL/GenBank/DDBJ databases">
        <authorList>
            <person name="Kim Y.S."/>
        </authorList>
    </citation>
    <scope>NUCLEOTIDE SEQUENCE [LARGE SCALE GENOMIC DNA]</scope>
    <source>
        <strain evidence="7 8">MMS17-SY077</strain>
    </source>
</reference>
<dbReference type="EMBL" id="WSTA01000086">
    <property type="protein sequence ID" value="MWB99900.1"/>
    <property type="molecule type" value="Genomic_DNA"/>
</dbReference>
<dbReference type="RefSeq" id="WP_160426556.1">
    <property type="nucleotide sequence ID" value="NZ_WSTA01000086.1"/>
</dbReference>
<dbReference type="InterPro" id="IPR013525">
    <property type="entry name" value="ABC2_TM"/>
</dbReference>
<accession>A0A6I4P022</accession>
<sequence>MNVALRAGTRRGLTEFGISLRTPGDVLFIVLGVVVVGVVLFLLRDAEVATGVPTAWFVIPSVLTIQLAFISTYGLASVVVTEREDGTLLRARALPAGVPTYAIGVTVRTLAELVCTVVPTLVIAAIALGGGFGLDPLGAAFVLGVLVLGTVALTPLGIVLGTLFRNPRSVGGWGFLILGAIAFASGLIQPISTLPPWVQPIGLALPLYWIGHALRSAFLPAEFGAIEATGAWQPGLAVAIVAAWAVVALLLAPRLLRRVARRETGSAIEARRQAALRRA</sequence>
<comment type="subcellular location">
    <subcellularLocation>
        <location evidence="5">Cell membrane</location>
        <topology evidence="5">Multi-pass membrane protein</topology>
    </subcellularLocation>
    <subcellularLocation>
        <location evidence="1">Membrane</location>
        <topology evidence="1">Multi-pass membrane protein</topology>
    </subcellularLocation>
</comment>
<dbReference type="GO" id="GO:0140359">
    <property type="term" value="F:ABC-type transporter activity"/>
    <property type="evidence" value="ECO:0007669"/>
    <property type="project" value="InterPro"/>
</dbReference>
<evidence type="ECO:0000313" key="8">
    <source>
        <dbReference type="Proteomes" id="UP000438182"/>
    </source>
</evidence>
<evidence type="ECO:0000259" key="6">
    <source>
        <dbReference type="PROSITE" id="PS51012"/>
    </source>
</evidence>
<dbReference type="PANTHER" id="PTHR43229">
    <property type="entry name" value="NODULATION PROTEIN J"/>
    <property type="match status" value="1"/>
</dbReference>
<feature type="transmembrane region" description="Helical" evidence="5">
    <location>
        <begin position="170"/>
        <end position="188"/>
    </location>
</feature>
<evidence type="ECO:0000256" key="5">
    <source>
        <dbReference type="RuleBase" id="RU361157"/>
    </source>
</evidence>
<dbReference type="AlphaFoldDB" id="A0A6I4P022"/>
<protein>
    <recommendedName>
        <fullName evidence="5">Transport permease protein</fullName>
    </recommendedName>
</protein>
<dbReference type="PANTHER" id="PTHR43229:SF2">
    <property type="entry name" value="NODULATION PROTEIN J"/>
    <property type="match status" value="1"/>
</dbReference>
<evidence type="ECO:0000256" key="1">
    <source>
        <dbReference type="ARBA" id="ARBA00004141"/>
    </source>
</evidence>
<keyword evidence="2 5" id="KW-0812">Transmembrane</keyword>
<feature type="transmembrane region" description="Helical" evidence="5">
    <location>
        <begin position="231"/>
        <end position="252"/>
    </location>
</feature>
<feature type="domain" description="ABC transmembrane type-2" evidence="6">
    <location>
        <begin position="20"/>
        <end position="259"/>
    </location>
</feature>
<comment type="similarity">
    <text evidence="5">Belongs to the ABC-2 integral membrane protein family.</text>
</comment>
<keyword evidence="5" id="KW-1003">Cell membrane</keyword>
<evidence type="ECO:0000256" key="4">
    <source>
        <dbReference type="ARBA" id="ARBA00023136"/>
    </source>
</evidence>
<name>A0A6I4P022_9MICO</name>
<dbReference type="InterPro" id="IPR051784">
    <property type="entry name" value="Nod_factor_ABC_transporter"/>
</dbReference>
<proteinExistence type="inferred from homology"/>
<dbReference type="PROSITE" id="PS51012">
    <property type="entry name" value="ABC_TM2"/>
    <property type="match status" value="1"/>
</dbReference>
<dbReference type="InterPro" id="IPR047817">
    <property type="entry name" value="ABC2_TM_bact-type"/>
</dbReference>
<keyword evidence="3 5" id="KW-1133">Transmembrane helix</keyword>
<evidence type="ECO:0000256" key="2">
    <source>
        <dbReference type="ARBA" id="ARBA00022692"/>
    </source>
</evidence>
<evidence type="ECO:0000256" key="3">
    <source>
        <dbReference type="ARBA" id="ARBA00022989"/>
    </source>
</evidence>
<dbReference type="Proteomes" id="UP000438182">
    <property type="component" value="Unassembled WGS sequence"/>
</dbReference>
<dbReference type="Pfam" id="PF01061">
    <property type="entry name" value="ABC2_membrane"/>
    <property type="match status" value="1"/>
</dbReference>
<keyword evidence="5" id="KW-0813">Transport</keyword>